<dbReference type="GO" id="GO:0000162">
    <property type="term" value="P:L-tryptophan biosynthetic process"/>
    <property type="evidence" value="ECO:0007669"/>
    <property type="project" value="UniProtKB-KW"/>
</dbReference>
<evidence type="ECO:0000256" key="7">
    <source>
        <dbReference type="ARBA" id="ARBA00022842"/>
    </source>
</evidence>
<comment type="cofactor">
    <cofactor evidence="1 11">
        <name>Mg(2+)</name>
        <dbReference type="ChEBI" id="CHEBI:18420"/>
    </cofactor>
</comment>
<keyword evidence="9 11" id="KW-0456">Lyase</keyword>
<proteinExistence type="inferred from homology"/>
<comment type="similarity">
    <text evidence="3 11">Belongs to the anthranilate synthase component I family.</text>
</comment>
<evidence type="ECO:0000256" key="6">
    <source>
        <dbReference type="ARBA" id="ARBA00022822"/>
    </source>
</evidence>
<dbReference type="EMBL" id="JAIOUQ010000007">
    <property type="protein sequence ID" value="MBZ2165729.1"/>
    <property type="molecule type" value="Genomic_DNA"/>
</dbReference>
<evidence type="ECO:0000256" key="2">
    <source>
        <dbReference type="ARBA" id="ARBA00004873"/>
    </source>
</evidence>
<evidence type="ECO:0000256" key="5">
    <source>
        <dbReference type="ARBA" id="ARBA00022723"/>
    </source>
</evidence>
<gene>
    <name evidence="11 14" type="primary">trpE</name>
    <name evidence="14" type="ORF">K8N75_06710</name>
</gene>
<sequence length="454" mass="51420">MDLNFDSPFELFKNLYSNYSSTFLLESMESDSGLARFSVLGFKPSAILRARGNILEIEKDGQIDEIEIGNPFDEIRKLTSNATGKKGFRGGLVGYVSYEAARHFQPIPLQQGEKPDFEFGLFLDGIIFDRIRNKCEYVTLGENRLEEIENISKQEYEIEGLQYREKNHHFSRQEFESMVLEVKERIKAGEIFQGVISNAREYELKGNKLSFYDSLRRINPSPYMYHLKLGENEIIGSSPEMLVRVENRMVETFPIAGTRKRGKTLIEDEKLKKELLQDDKERAEHLMLVDLARNDVGKVSEFGTVMVPEYMGVKKFSHVQHIVSRVQGKLRRDKTAVDAFEAMFPAGTLSGAPKIRAMEIIDELENLPRGPYAGAVGYFSLNGNADFAITIRTMVCEGNNAKIQAGAGIVHDSIPEEEYIECENKAGALISALNDASHENLESENTSSKRRQIK</sequence>
<dbReference type="AlphaFoldDB" id="A0A8T5UYC9"/>
<name>A0A8T5UYC9_9EURY</name>
<dbReference type="InterPro" id="IPR015890">
    <property type="entry name" value="Chorismate_C"/>
</dbReference>
<feature type="domain" description="Chorismate-utilising enzyme C-terminal" evidence="12">
    <location>
        <begin position="172"/>
        <end position="425"/>
    </location>
</feature>
<dbReference type="PANTHER" id="PTHR11236:SF9">
    <property type="entry name" value="ANTHRANILATE SYNTHASE COMPONENT 1"/>
    <property type="match status" value="1"/>
</dbReference>
<comment type="subunit">
    <text evidence="11">Heterotetramer consisting of two non-identical subunits: a beta subunit (TrpG) and a large alpha subunit (TrpE).</text>
</comment>
<dbReference type="Gene3D" id="3.60.120.10">
    <property type="entry name" value="Anthranilate synthase"/>
    <property type="match status" value="1"/>
</dbReference>
<dbReference type="GO" id="GO:0046872">
    <property type="term" value="F:metal ion binding"/>
    <property type="evidence" value="ECO:0007669"/>
    <property type="project" value="UniProtKB-KW"/>
</dbReference>
<keyword evidence="8 11" id="KW-0057">Aromatic amino acid biosynthesis</keyword>
<evidence type="ECO:0000256" key="9">
    <source>
        <dbReference type="ARBA" id="ARBA00023239"/>
    </source>
</evidence>
<evidence type="ECO:0000313" key="15">
    <source>
        <dbReference type="Proteomes" id="UP000825933"/>
    </source>
</evidence>
<dbReference type="InterPro" id="IPR006805">
    <property type="entry name" value="Anth_synth_I_N"/>
</dbReference>
<keyword evidence="4 11" id="KW-0028">Amino-acid biosynthesis</keyword>
<comment type="catalytic activity">
    <reaction evidence="10 11">
        <text>chorismate + L-glutamine = anthranilate + pyruvate + L-glutamate + H(+)</text>
        <dbReference type="Rhea" id="RHEA:21732"/>
        <dbReference type="ChEBI" id="CHEBI:15361"/>
        <dbReference type="ChEBI" id="CHEBI:15378"/>
        <dbReference type="ChEBI" id="CHEBI:16567"/>
        <dbReference type="ChEBI" id="CHEBI:29748"/>
        <dbReference type="ChEBI" id="CHEBI:29985"/>
        <dbReference type="ChEBI" id="CHEBI:58359"/>
        <dbReference type="EC" id="4.1.3.27"/>
    </reaction>
</comment>
<evidence type="ECO:0000259" key="13">
    <source>
        <dbReference type="Pfam" id="PF04715"/>
    </source>
</evidence>
<dbReference type="Pfam" id="PF04715">
    <property type="entry name" value="Anth_synt_I_N"/>
    <property type="match status" value="1"/>
</dbReference>
<keyword evidence="7 11" id="KW-0460">Magnesium</keyword>
<evidence type="ECO:0000256" key="11">
    <source>
        <dbReference type="RuleBase" id="RU364045"/>
    </source>
</evidence>
<keyword evidence="5 11" id="KW-0479">Metal-binding</keyword>
<protein>
    <recommendedName>
        <fullName evidence="11">Anthranilate synthase component 1</fullName>
        <ecNumber evidence="11">4.1.3.27</ecNumber>
    </recommendedName>
</protein>
<dbReference type="SUPFAM" id="SSF56322">
    <property type="entry name" value="ADC synthase"/>
    <property type="match status" value="1"/>
</dbReference>
<evidence type="ECO:0000256" key="3">
    <source>
        <dbReference type="ARBA" id="ARBA00009562"/>
    </source>
</evidence>
<dbReference type="NCBIfam" id="TIGR01820">
    <property type="entry name" value="TrpE-arch"/>
    <property type="match status" value="1"/>
</dbReference>
<organism evidence="14 15">
    <name type="scientific">Methanobacterium spitsbergense</name>
    <dbReference type="NCBI Taxonomy" id="2874285"/>
    <lineage>
        <taxon>Archaea</taxon>
        <taxon>Methanobacteriati</taxon>
        <taxon>Methanobacteriota</taxon>
        <taxon>Methanomada group</taxon>
        <taxon>Methanobacteria</taxon>
        <taxon>Methanobacteriales</taxon>
        <taxon>Methanobacteriaceae</taxon>
        <taxon>Methanobacterium</taxon>
    </lineage>
</organism>
<dbReference type="Proteomes" id="UP000825933">
    <property type="component" value="Unassembled WGS sequence"/>
</dbReference>
<evidence type="ECO:0000259" key="12">
    <source>
        <dbReference type="Pfam" id="PF00425"/>
    </source>
</evidence>
<evidence type="ECO:0000313" key="14">
    <source>
        <dbReference type="EMBL" id="MBZ2165729.1"/>
    </source>
</evidence>
<accession>A0A8T5UYC9</accession>
<comment type="caution">
    <text evidence="14">The sequence shown here is derived from an EMBL/GenBank/DDBJ whole genome shotgun (WGS) entry which is preliminary data.</text>
</comment>
<evidence type="ECO:0000256" key="8">
    <source>
        <dbReference type="ARBA" id="ARBA00023141"/>
    </source>
</evidence>
<keyword evidence="6 11" id="KW-0822">Tryptophan biosynthesis</keyword>
<dbReference type="PANTHER" id="PTHR11236">
    <property type="entry name" value="AMINOBENZOATE/ANTHRANILATE SYNTHASE"/>
    <property type="match status" value="1"/>
</dbReference>
<evidence type="ECO:0000256" key="4">
    <source>
        <dbReference type="ARBA" id="ARBA00022605"/>
    </source>
</evidence>
<keyword evidence="15" id="KW-1185">Reference proteome</keyword>
<comment type="function">
    <text evidence="11">Part of a heterotetrameric complex that catalyzes the two-step biosynthesis of anthranilate, an intermediate in the biosynthesis of L-tryptophan. In the first step, the glutamine-binding beta subunit (TrpG) of anthranilate synthase (AS) provides the glutamine amidotransferase activity which generates ammonia as a substrate that, along with chorismate, is used in the second step, catalyzed by the large alpha subunit of AS (TrpE) to produce anthranilate. In the absence of TrpG, TrpE can synthesize anthranilate directly from chorismate and high concentrations of ammonia.</text>
</comment>
<reference evidence="15" key="1">
    <citation type="journal article" date="2022" name="Microbiol. Resour. Announc.">
        <title>Draft Genome Sequence of a Methanogenic Archaeon from West Spitsbergen Permafrost.</title>
        <authorList>
            <person name="Trubitsyn V."/>
            <person name="Rivkina E."/>
            <person name="Shcherbakova V."/>
        </authorList>
    </citation>
    <scope>NUCLEOTIDE SEQUENCE [LARGE SCALE GENOMIC DNA]</scope>
    <source>
        <strain evidence="15">VT</strain>
    </source>
</reference>
<dbReference type="EC" id="4.1.3.27" evidence="11"/>
<comment type="pathway">
    <text evidence="2 11">Amino-acid biosynthesis; L-tryptophan biosynthesis; L-tryptophan from chorismate: step 1/5.</text>
</comment>
<evidence type="ECO:0000256" key="1">
    <source>
        <dbReference type="ARBA" id="ARBA00001946"/>
    </source>
</evidence>
<evidence type="ECO:0000256" key="10">
    <source>
        <dbReference type="ARBA" id="ARBA00047683"/>
    </source>
</evidence>
<dbReference type="PRINTS" id="PR00095">
    <property type="entry name" value="ANTSNTHASEI"/>
</dbReference>
<dbReference type="InterPro" id="IPR010116">
    <property type="entry name" value="Anthranilate_synth_I_arc_typ"/>
</dbReference>
<dbReference type="InterPro" id="IPR005801">
    <property type="entry name" value="ADC_synthase"/>
</dbReference>
<dbReference type="InterPro" id="IPR019999">
    <property type="entry name" value="Anth_synth_I-like"/>
</dbReference>
<feature type="domain" description="Anthranilate synthase component I N-terminal" evidence="13">
    <location>
        <begin position="6"/>
        <end position="135"/>
    </location>
</feature>
<dbReference type="Pfam" id="PF00425">
    <property type="entry name" value="Chorismate_bind"/>
    <property type="match status" value="1"/>
</dbReference>
<dbReference type="GO" id="GO:0004049">
    <property type="term" value="F:anthranilate synthase activity"/>
    <property type="evidence" value="ECO:0007669"/>
    <property type="project" value="UniProtKB-EC"/>
</dbReference>